<name>A0ABY5W7C4_9ACTN</name>
<dbReference type="Proteomes" id="UP001059617">
    <property type="component" value="Chromosome"/>
</dbReference>
<dbReference type="RefSeq" id="WP_259864326.1">
    <property type="nucleotide sequence ID" value="NZ_BAAAST010000036.1"/>
</dbReference>
<organism evidence="1 2">
    <name type="scientific">Dactylosporangium fulvum</name>
    <dbReference type="NCBI Taxonomy" id="53359"/>
    <lineage>
        <taxon>Bacteria</taxon>
        <taxon>Bacillati</taxon>
        <taxon>Actinomycetota</taxon>
        <taxon>Actinomycetes</taxon>
        <taxon>Micromonosporales</taxon>
        <taxon>Micromonosporaceae</taxon>
        <taxon>Dactylosporangium</taxon>
    </lineage>
</organism>
<evidence type="ECO:0000313" key="1">
    <source>
        <dbReference type="EMBL" id="UWP85923.1"/>
    </source>
</evidence>
<evidence type="ECO:0000313" key="2">
    <source>
        <dbReference type="Proteomes" id="UP001059617"/>
    </source>
</evidence>
<sequence length="93" mass="10188">MSRHGMWLAIVADADRSPGSVRAGEVADIIRHVVGAEPGTPLAPAVIRDPRTAAELSAAYLREWRRRHPEAGPWVAATYSPVRRRPANRRDAA</sequence>
<keyword evidence="2" id="KW-1185">Reference proteome</keyword>
<reference evidence="1" key="2">
    <citation type="submission" date="2022-09" db="EMBL/GenBank/DDBJ databases">
        <title>Biosynthetic gene clusters of Dactylosporangioum fulvum.</title>
        <authorList>
            <person name="Caradec T."/>
        </authorList>
    </citation>
    <scope>NUCLEOTIDE SEQUENCE</scope>
    <source>
        <strain evidence="1">NRRL B-16292</strain>
    </source>
</reference>
<reference evidence="1" key="1">
    <citation type="submission" date="2021-04" db="EMBL/GenBank/DDBJ databases">
        <authorList>
            <person name="Hartkoorn R.C."/>
            <person name="Beaudoing E."/>
            <person name="Hot D."/>
        </authorList>
    </citation>
    <scope>NUCLEOTIDE SEQUENCE</scope>
    <source>
        <strain evidence="1">NRRL B-16292</strain>
    </source>
</reference>
<accession>A0ABY5W7C4</accession>
<dbReference type="EMBL" id="CP073720">
    <property type="protein sequence ID" value="UWP85923.1"/>
    <property type="molecule type" value="Genomic_DNA"/>
</dbReference>
<proteinExistence type="predicted"/>
<gene>
    <name evidence="1" type="ORF">Dfulv_17390</name>
</gene>
<protein>
    <submittedName>
        <fullName evidence="1">Uncharacterized protein</fullName>
    </submittedName>
</protein>